<organism evidence="2 3">
    <name type="scientific">Crotalaria pallida</name>
    <name type="common">Smooth rattlebox</name>
    <name type="synonym">Crotalaria striata</name>
    <dbReference type="NCBI Taxonomy" id="3830"/>
    <lineage>
        <taxon>Eukaryota</taxon>
        <taxon>Viridiplantae</taxon>
        <taxon>Streptophyta</taxon>
        <taxon>Embryophyta</taxon>
        <taxon>Tracheophyta</taxon>
        <taxon>Spermatophyta</taxon>
        <taxon>Magnoliopsida</taxon>
        <taxon>eudicotyledons</taxon>
        <taxon>Gunneridae</taxon>
        <taxon>Pentapetalae</taxon>
        <taxon>rosids</taxon>
        <taxon>fabids</taxon>
        <taxon>Fabales</taxon>
        <taxon>Fabaceae</taxon>
        <taxon>Papilionoideae</taxon>
        <taxon>50 kb inversion clade</taxon>
        <taxon>genistoids sensu lato</taxon>
        <taxon>core genistoids</taxon>
        <taxon>Crotalarieae</taxon>
        <taxon>Crotalaria</taxon>
    </lineage>
</organism>
<dbReference type="EMBL" id="JAYWIO010000006">
    <property type="protein sequence ID" value="KAK7255205.1"/>
    <property type="molecule type" value="Genomic_DNA"/>
</dbReference>
<feature type="region of interest" description="Disordered" evidence="1">
    <location>
        <begin position="282"/>
        <end position="323"/>
    </location>
</feature>
<feature type="region of interest" description="Disordered" evidence="1">
    <location>
        <begin position="159"/>
        <end position="205"/>
    </location>
</feature>
<feature type="compositionally biased region" description="Basic and acidic residues" evidence="1">
    <location>
        <begin position="179"/>
        <end position="205"/>
    </location>
</feature>
<name>A0AAN9HWN9_CROPI</name>
<gene>
    <name evidence="2" type="ORF">RIF29_28609</name>
</gene>
<keyword evidence="3" id="KW-1185">Reference proteome</keyword>
<comment type="caution">
    <text evidence="2">The sequence shown here is derived from an EMBL/GenBank/DDBJ whole genome shotgun (WGS) entry which is preliminary data.</text>
</comment>
<dbReference type="Proteomes" id="UP001372338">
    <property type="component" value="Unassembled WGS sequence"/>
</dbReference>
<reference evidence="2 3" key="1">
    <citation type="submission" date="2024-01" db="EMBL/GenBank/DDBJ databases">
        <title>The genomes of 5 underutilized Papilionoideae crops provide insights into root nodulation and disease resistanc.</title>
        <authorList>
            <person name="Yuan L."/>
        </authorList>
    </citation>
    <scope>NUCLEOTIDE SEQUENCE [LARGE SCALE GENOMIC DNA]</scope>
    <source>
        <strain evidence="2">ZHUSHIDOU_FW_LH</strain>
        <tissue evidence="2">Leaf</tissue>
    </source>
</reference>
<dbReference type="AlphaFoldDB" id="A0AAN9HWN9"/>
<sequence length="323" mass="36354">MGKQKNGGRNKRRSDQRKKEKERQQKERILCLEIDGDLIGIDLNRDDTCESPRTAPKPCSSYYDSVYEFDADRIKNVMCNNHPSVLFPKDVLRSVTTLNEPKFSLVANLGGTTYILPHSKLLYTNSNIPLPYFESKDPKFTFERFDPFDKSWHQAPTPLFYEGEGEGEREGESESEGEGEGKSKGEGEGEGEGESKSESEMLEPQKEEPILVYEHLVVEDKLLLFCHDLVYVFSHLTQKWETSYELYTSIKESFKRCGQDVPNTGLWLCDFKLVANAGGDYPRPSGGVSAQSGEVEEDLVEDEDEEEVPVEPTVSARGGPAGS</sequence>
<proteinExistence type="predicted"/>
<feature type="region of interest" description="Disordered" evidence="1">
    <location>
        <begin position="1"/>
        <end position="25"/>
    </location>
</feature>
<accession>A0AAN9HWN9</accession>
<feature type="compositionally biased region" description="Acidic residues" evidence="1">
    <location>
        <begin position="294"/>
        <end position="309"/>
    </location>
</feature>
<protein>
    <submittedName>
        <fullName evidence="2">Uncharacterized protein</fullName>
    </submittedName>
</protein>
<evidence type="ECO:0000313" key="2">
    <source>
        <dbReference type="EMBL" id="KAK7255205.1"/>
    </source>
</evidence>
<feature type="compositionally biased region" description="Basic residues" evidence="1">
    <location>
        <begin position="1"/>
        <end position="16"/>
    </location>
</feature>
<evidence type="ECO:0000313" key="3">
    <source>
        <dbReference type="Proteomes" id="UP001372338"/>
    </source>
</evidence>
<evidence type="ECO:0000256" key="1">
    <source>
        <dbReference type="SAM" id="MobiDB-lite"/>
    </source>
</evidence>